<evidence type="ECO:0000313" key="1">
    <source>
        <dbReference type="EMBL" id="MEQ2561846.1"/>
    </source>
</evidence>
<proteinExistence type="predicted"/>
<dbReference type="Gene3D" id="1.10.150.240">
    <property type="entry name" value="Putative phosphatase, domain 2"/>
    <property type="match status" value="1"/>
</dbReference>
<dbReference type="EMBL" id="JBBMFJ010000002">
    <property type="protein sequence ID" value="MEQ2561846.1"/>
    <property type="molecule type" value="Genomic_DNA"/>
</dbReference>
<dbReference type="PRINTS" id="PR00413">
    <property type="entry name" value="HADHALOGNASE"/>
</dbReference>
<dbReference type="SFLD" id="SFLDS00003">
    <property type="entry name" value="Haloacid_Dehalogenase"/>
    <property type="match status" value="1"/>
</dbReference>
<organism evidence="1 2">
    <name type="scientific">Ventrimonas faecis</name>
    <dbReference type="NCBI Taxonomy" id="3133170"/>
    <lineage>
        <taxon>Bacteria</taxon>
        <taxon>Bacillati</taxon>
        <taxon>Bacillota</taxon>
        <taxon>Clostridia</taxon>
        <taxon>Lachnospirales</taxon>
        <taxon>Lachnospiraceae</taxon>
        <taxon>Ventrimonas</taxon>
    </lineage>
</organism>
<dbReference type="InterPro" id="IPR036412">
    <property type="entry name" value="HAD-like_sf"/>
</dbReference>
<dbReference type="SUPFAM" id="SSF56784">
    <property type="entry name" value="HAD-like"/>
    <property type="match status" value="1"/>
</dbReference>
<dbReference type="Gene3D" id="3.40.50.1000">
    <property type="entry name" value="HAD superfamily/HAD-like"/>
    <property type="match status" value="1"/>
</dbReference>
<dbReference type="CDD" id="cd07505">
    <property type="entry name" value="HAD_BPGM-like"/>
    <property type="match status" value="1"/>
</dbReference>
<dbReference type="Proteomes" id="UP001437460">
    <property type="component" value="Unassembled WGS sequence"/>
</dbReference>
<dbReference type="SFLD" id="SFLDG01135">
    <property type="entry name" value="C1.5.6:_HAD__Beta-PGM__Phospha"/>
    <property type="match status" value="1"/>
</dbReference>
<comment type="caution">
    <text evidence="1">The sequence shown here is derived from an EMBL/GenBank/DDBJ whole genome shotgun (WGS) entry which is preliminary data.</text>
</comment>
<dbReference type="NCBIfam" id="TIGR01509">
    <property type="entry name" value="HAD-SF-IA-v3"/>
    <property type="match status" value="1"/>
</dbReference>
<dbReference type="InterPro" id="IPR041492">
    <property type="entry name" value="HAD_2"/>
</dbReference>
<keyword evidence="2" id="KW-1185">Reference proteome</keyword>
<name>A0ABV1HHR1_9FIRM</name>
<evidence type="ECO:0000313" key="2">
    <source>
        <dbReference type="Proteomes" id="UP001437460"/>
    </source>
</evidence>
<sequence>MSGRAAALALRDADAVLFDLDGTLVDSMWMWKEIDIEYLGRFGYTCPPDLQKIIEGMSFSETAEYFKSRFQIPDSIDEIKAAWIQMSIEKYRNEVPLKPGALRLLQYLERTGKKAGIATSNGRDMVDAVLESLQIRPCFQVIATACEVAAGKPAPDIYLEVARRLQTDPSRCMVFEDVPAGILAGKRAGMRVCAVEDAFSTGMREEKMELADFYIDDYNELFDAE</sequence>
<dbReference type="PANTHER" id="PTHR18901:SF38">
    <property type="entry name" value="PSEUDOURIDINE-5'-PHOSPHATASE"/>
    <property type="match status" value="1"/>
</dbReference>
<dbReference type="PANTHER" id="PTHR18901">
    <property type="entry name" value="2-DEOXYGLUCOSE-6-PHOSPHATE PHOSPHATASE 2"/>
    <property type="match status" value="1"/>
</dbReference>
<reference evidence="1 2" key="1">
    <citation type="submission" date="2024-03" db="EMBL/GenBank/DDBJ databases">
        <title>Human intestinal bacterial collection.</title>
        <authorList>
            <person name="Pauvert C."/>
            <person name="Hitch T.C.A."/>
            <person name="Clavel T."/>
        </authorList>
    </citation>
    <scope>NUCLEOTIDE SEQUENCE [LARGE SCALE GENOMIC DNA]</scope>
    <source>
        <strain evidence="1 2">CLA-AP-H27</strain>
    </source>
</reference>
<dbReference type="InterPro" id="IPR023214">
    <property type="entry name" value="HAD_sf"/>
</dbReference>
<protein>
    <submittedName>
        <fullName evidence="1">HAD family phosphatase</fullName>
    </submittedName>
</protein>
<accession>A0ABV1HHR1</accession>
<gene>
    <name evidence="1" type="ORF">WMO41_01395</name>
</gene>
<dbReference type="SFLD" id="SFLDG01129">
    <property type="entry name" value="C1.5:_HAD__Beta-PGM__Phosphata"/>
    <property type="match status" value="1"/>
</dbReference>
<dbReference type="InterPro" id="IPR023198">
    <property type="entry name" value="PGP-like_dom2"/>
</dbReference>
<dbReference type="Pfam" id="PF13419">
    <property type="entry name" value="HAD_2"/>
    <property type="match status" value="1"/>
</dbReference>
<dbReference type="InterPro" id="IPR006439">
    <property type="entry name" value="HAD-SF_hydro_IA"/>
</dbReference>